<dbReference type="AlphaFoldDB" id="A0A2A4ET13"/>
<dbReference type="InterPro" id="IPR049253">
    <property type="entry name" value="DUF6886"/>
</dbReference>
<gene>
    <name evidence="1" type="ORF">BWP39_26500</name>
</gene>
<protein>
    <submittedName>
        <fullName evidence="1">Uncharacterized protein</fullName>
    </submittedName>
</protein>
<accession>A0A2A4ET13</accession>
<dbReference type="EMBL" id="MTZV01000006">
    <property type="protein sequence ID" value="PCE23239.1"/>
    <property type="molecule type" value="Genomic_DNA"/>
</dbReference>
<name>A0A2A4ET13_9BURK</name>
<sequence>MRLFHFSDEPDIRIFRPRPIRVAVERPAGKEWLNDSLVWATDEHHEMLYMFPRECPRILVWPTPETTPDDKAAWFGRRSCRAIAHIERTWFERLRTGLVHRYEMPSSTFEEVGEVGMWVSRTEVKPERVETLHDLLTQLESLNIELRVMERLTPLKTVWQTSLHASGIRLRNAQDWGKPA</sequence>
<evidence type="ECO:0000313" key="2">
    <source>
        <dbReference type="Proteomes" id="UP000218022"/>
    </source>
</evidence>
<dbReference type="Proteomes" id="UP000218022">
    <property type="component" value="Unassembled WGS sequence"/>
</dbReference>
<reference evidence="1 2" key="1">
    <citation type="submission" date="2017-01" db="EMBL/GenBank/DDBJ databases">
        <title>Whole-Genome Shotgun Sequencing of Two beta-Proteobacterial Species in Search of the Bulgecin Biosynthetic Cluster.</title>
        <authorList>
            <person name="Horsman M.E."/>
            <person name="Marous D.R."/>
            <person name="Li R."/>
            <person name="Oliver R.A."/>
            <person name="Byun B."/>
            <person name="Emrich S.J."/>
            <person name="Boggess B."/>
            <person name="Townsend C.A."/>
            <person name="Mobashery S."/>
        </authorList>
    </citation>
    <scope>NUCLEOTIDE SEQUENCE [LARGE SCALE GENOMIC DNA]</scope>
    <source>
        <strain evidence="1 2">ATCC 31363</strain>
    </source>
</reference>
<dbReference type="Pfam" id="PF21820">
    <property type="entry name" value="DUF6886"/>
    <property type="match status" value="1"/>
</dbReference>
<comment type="caution">
    <text evidence="1">The sequence shown here is derived from an EMBL/GenBank/DDBJ whole genome shotgun (WGS) entry which is preliminary data.</text>
</comment>
<evidence type="ECO:0000313" key="1">
    <source>
        <dbReference type="EMBL" id="PCE23239.1"/>
    </source>
</evidence>
<dbReference type="OrthoDB" id="156685at2"/>
<organism evidence="1 2">
    <name type="scientific">Paraburkholderia acidicola</name>
    <dbReference type="NCBI Taxonomy" id="1912599"/>
    <lineage>
        <taxon>Bacteria</taxon>
        <taxon>Pseudomonadati</taxon>
        <taxon>Pseudomonadota</taxon>
        <taxon>Betaproteobacteria</taxon>
        <taxon>Burkholderiales</taxon>
        <taxon>Burkholderiaceae</taxon>
        <taxon>Paraburkholderia</taxon>
    </lineage>
</organism>
<proteinExistence type="predicted"/>